<sequence>MKLKNKVAIVTGGGRDIGREVSIKLAKEGAKVVINYFGNEEKAKETLDLIQAFGGEATLVYADVTKPEDIEKIVQTAADKYGNEINILVNVAGGLVARKTTEEMEEEFWDYVLNLNLKSVFLAVKNTLPYMPHGGAIVNFTSLAGRDGGGPGASAYATSKGALMTYTRSLAKELGPKGIRVNGVAPGMIATTFHDTFTKPEARQNTANATPLRREGQASEVADLVAYLVSEESSFVSGTNVDINGGLSFS</sequence>
<keyword evidence="5" id="KW-1185">Reference proteome</keyword>
<reference evidence="4 5" key="1">
    <citation type="submission" date="2019-08" db="EMBL/GenBank/DDBJ databases">
        <title>Phlebobacter frassis gen. nov. sp. nov., a new member of family Sphingobacteriaceae isolated from sand fly rearing media.</title>
        <authorList>
            <person name="Kakumanu M.L."/>
            <person name="Marayati B.F."/>
            <person name="Wada-Katsumata A."/>
            <person name="Wasserberg G."/>
            <person name="Schal C."/>
            <person name="Apperson C.S."/>
            <person name="Ponnusamy L."/>
        </authorList>
    </citation>
    <scope>NUCLEOTIDE SEQUENCE [LARGE SCALE GENOMIC DNA]</scope>
    <source>
        <strain evidence="4 5">SSI9</strain>
    </source>
</reference>
<proteinExistence type="inferred from homology"/>
<evidence type="ECO:0000313" key="4">
    <source>
        <dbReference type="EMBL" id="TYR35942.1"/>
    </source>
</evidence>
<dbReference type="NCBIfam" id="NF005559">
    <property type="entry name" value="PRK07231.1"/>
    <property type="match status" value="1"/>
</dbReference>
<dbReference type="PRINTS" id="PR00081">
    <property type="entry name" value="GDHRDH"/>
</dbReference>
<gene>
    <name evidence="4" type="ORF">FXV77_10865</name>
</gene>
<dbReference type="PRINTS" id="PR00080">
    <property type="entry name" value="SDRFAMILY"/>
</dbReference>
<keyword evidence="2 4" id="KW-0560">Oxidoreductase</keyword>
<organism evidence="4 5">
    <name type="scientific">Sphingobacterium phlebotomi</name>
    <dbReference type="NCBI Taxonomy" id="2605433"/>
    <lineage>
        <taxon>Bacteria</taxon>
        <taxon>Pseudomonadati</taxon>
        <taxon>Bacteroidota</taxon>
        <taxon>Sphingobacteriia</taxon>
        <taxon>Sphingobacteriales</taxon>
        <taxon>Sphingobacteriaceae</taxon>
        <taxon>Sphingobacterium</taxon>
    </lineage>
</organism>
<dbReference type="FunFam" id="3.40.50.720:FF:000084">
    <property type="entry name" value="Short-chain dehydrogenase reductase"/>
    <property type="match status" value="1"/>
</dbReference>
<dbReference type="EC" id="1.1.1.47" evidence="4"/>
<dbReference type="Pfam" id="PF13561">
    <property type="entry name" value="adh_short_C2"/>
    <property type="match status" value="1"/>
</dbReference>
<dbReference type="InterPro" id="IPR057326">
    <property type="entry name" value="KR_dom"/>
</dbReference>
<feature type="domain" description="Ketoreductase" evidence="3">
    <location>
        <begin position="6"/>
        <end position="187"/>
    </location>
</feature>
<dbReference type="EMBL" id="VTAV01000006">
    <property type="protein sequence ID" value="TYR35942.1"/>
    <property type="molecule type" value="Genomic_DNA"/>
</dbReference>
<dbReference type="SUPFAM" id="SSF51735">
    <property type="entry name" value="NAD(P)-binding Rossmann-fold domains"/>
    <property type="match status" value="1"/>
</dbReference>
<dbReference type="RefSeq" id="WP_148919261.1">
    <property type="nucleotide sequence ID" value="NZ_VTAV01000006.1"/>
</dbReference>
<dbReference type="Gene3D" id="3.40.50.720">
    <property type="entry name" value="NAD(P)-binding Rossmann-like Domain"/>
    <property type="match status" value="1"/>
</dbReference>
<evidence type="ECO:0000313" key="5">
    <source>
        <dbReference type="Proteomes" id="UP000322362"/>
    </source>
</evidence>
<dbReference type="PANTHER" id="PTHR43639:SF1">
    <property type="entry name" value="SHORT-CHAIN DEHYDROGENASE_REDUCTASE FAMILY PROTEIN"/>
    <property type="match status" value="1"/>
</dbReference>
<dbReference type="AlphaFoldDB" id="A0A5D4H6M8"/>
<evidence type="ECO:0000259" key="3">
    <source>
        <dbReference type="SMART" id="SM00822"/>
    </source>
</evidence>
<dbReference type="PANTHER" id="PTHR43639">
    <property type="entry name" value="OXIDOREDUCTASE, SHORT-CHAIN DEHYDROGENASE/REDUCTASE FAMILY (AFU_ORTHOLOGUE AFUA_5G02870)"/>
    <property type="match status" value="1"/>
</dbReference>
<dbReference type="InterPro" id="IPR020904">
    <property type="entry name" value="Sc_DH/Rdtase_CS"/>
</dbReference>
<dbReference type="InterPro" id="IPR036291">
    <property type="entry name" value="NAD(P)-bd_dom_sf"/>
</dbReference>
<dbReference type="PROSITE" id="PS00061">
    <property type="entry name" value="ADH_SHORT"/>
    <property type="match status" value="1"/>
</dbReference>
<dbReference type="Proteomes" id="UP000322362">
    <property type="component" value="Unassembled WGS sequence"/>
</dbReference>
<evidence type="ECO:0000256" key="1">
    <source>
        <dbReference type="ARBA" id="ARBA00006484"/>
    </source>
</evidence>
<name>A0A5D4H6M8_9SPHI</name>
<dbReference type="GO" id="GO:0047936">
    <property type="term" value="F:glucose 1-dehydrogenase [NAD(P)+] activity"/>
    <property type="evidence" value="ECO:0007669"/>
    <property type="project" value="UniProtKB-EC"/>
</dbReference>
<evidence type="ECO:0000256" key="2">
    <source>
        <dbReference type="ARBA" id="ARBA00023002"/>
    </source>
</evidence>
<accession>A0A5D4H6M8</accession>
<comment type="similarity">
    <text evidence="1">Belongs to the short-chain dehydrogenases/reductases (SDR) family.</text>
</comment>
<comment type="caution">
    <text evidence="4">The sequence shown here is derived from an EMBL/GenBank/DDBJ whole genome shotgun (WGS) entry which is preliminary data.</text>
</comment>
<dbReference type="SMART" id="SM00822">
    <property type="entry name" value="PKS_KR"/>
    <property type="match status" value="1"/>
</dbReference>
<dbReference type="InterPro" id="IPR002347">
    <property type="entry name" value="SDR_fam"/>
</dbReference>
<protein>
    <submittedName>
        <fullName evidence="4">Glucose 1-dehydrogenase</fullName>
        <ecNumber evidence="4">1.1.1.47</ecNumber>
    </submittedName>
</protein>
<dbReference type="CDD" id="cd05233">
    <property type="entry name" value="SDR_c"/>
    <property type="match status" value="1"/>
</dbReference>